<keyword evidence="4" id="KW-1185">Reference proteome</keyword>
<evidence type="ECO:0000313" key="4">
    <source>
        <dbReference type="Proteomes" id="UP000791080"/>
    </source>
</evidence>
<evidence type="ECO:0000256" key="1">
    <source>
        <dbReference type="ARBA" id="ARBA00007227"/>
    </source>
</evidence>
<dbReference type="SMART" id="SM00530">
    <property type="entry name" value="HTH_XRE"/>
    <property type="match status" value="1"/>
</dbReference>
<evidence type="ECO:0000259" key="2">
    <source>
        <dbReference type="PROSITE" id="PS50943"/>
    </source>
</evidence>
<name>A0ABT1JQE8_ACTCY</name>
<dbReference type="InterPro" id="IPR010982">
    <property type="entry name" value="Lambda_DNA-bd_dom_sf"/>
</dbReference>
<dbReference type="Gene3D" id="1.10.260.40">
    <property type="entry name" value="lambda repressor-like DNA-binding domains"/>
    <property type="match status" value="1"/>
</dbReference>
<dbReference type="PANTHER" id="PTHR43236:SF1">
    <property type="entry name" value="BLL7220 PROTEIN"/>
    <property type="match status" value="1"/>
</dbReference>
<organism evidence="3 4">
    <name type="scientific">Actinoalloteichus caeruleus DSM 43889</name>
    <dbReference type="NCBI Taxonomy" id="1120930"/>
    <lineage>
        <taxon>Bacteria</taxon>
        <taxon>Bacillati</taxon>
        <taxon>Actinomycetota</taxon>
        <taxon>Actinomycetes</taxon>
        <taxon>Pseudonocardiales</taxon>
        <taxon>Pseudonocardiaceae</taxon>
        <taxon>Actinoalloteichus</taxon>
        <taxon>Actinoalloteichus cyanogriseus</taxon>
    </lineage>
</organism>
<dbReference type="RefSeq" id="WP_035292726.1">
    <property type="nucleotide sequence ID" value="NZ_AUBJ02000001.1"/>
</dbReference>
<proteinExistence type="inferred from homology"/>
<dbReference type="InterPro" id="IPR052345">
    <property type="entry name" value="Rad_response_metalloprotease"/>
</dbReference>
<sequence>MTTGAFAAARAFDPARLTMARRLLGLSKRELAEWIGRPAALLSRFELGQSRPDVTVLSRCAQVMELPVGFFAAGRPQLRLDTTNAHFRSLRATTATQRLQALAQVELLWEVLSRLEDLIELPVADLAPAATGSDPARAARAVRRGWDVPSGPVPHLVRTLEARGVAVARLVIPDNKNIDAFSSAKGGRPIIALTDRGNPLRQRFSVAHELGHLLLHPEPAPGNPRHEAEANAFAAELLMPATEIGDLLPVEPEPASLRDLGHRYGVSMAALAVRGRTLGFYSDTTYREVMVELSRLGLRTDEPVSEVFPGEEPTLLRTATEMAADQGVGLAELAARIEVTPAIIRRLLGIPDPRPHLRLVTSP</sequence>
<dbReference type="PROSITE" id="PS50943">
    <property type="entry name" value="HTH_CROC1"/>
    <property type="match status" value="1"/>
</dbReference>
<gene>
    <name evidence="3" type="ORF">G443_004636</name>
</gene>
<reference evidence="3 4" key="1">
    <citation type="submission" date="2013-07" db="EMBL/GenBank/DDBJ databases">
        <authorList>
            <consortium name="DOE Joint Genome Institute"/>
            <person name="Reeve W."/>
            <person name="Huntemann M."/>
            <person name="Han J."/>
            <person name="Chen A."/>
            <person name="Kyrpides N."/>
            <person name="Mavromatis K."/>
            <person name="Markowitz V."/>
            <person name="Palaniappan K."/>
            <person name="Ivanova N."/>
            <person name="Schaumberg A."/>
            <person name="Pati A."/>
            <person name="Liolios K."/>
            <person name="Nordberg H.P."/>
            <person name="Cantor M.N."/>
            <person name="Hua S.X."/>
            <person name="Woyke T."/>
        </authorList>
    </citation>
    <scope>NUCLEOTIDE SEQUENCE [LARGE SCALE GENOMIC DNA]</scope>
    <source>
        <strain evidence="3 4">DSM 43889</strain>
    </source>
</reference>
<dbReference type="Pfam" id="PF06114">
    <property type="entry name" value="Peptidase_M78"/>
    <property type="match status" value="1"/>
</dbReference>
<dbReference type="SUPFAM" id="SSF47413">
    <property type="entry name" value="lambda repressor-like DNA-binding domains"/>
    <property type="match status" value="1"/>
</dbReference>
<dbReference type="InterPro" id="IPR001387">
    <property type="entry name" value="Cro/C1-type_HTH"/>
</dbReference>
<comment type="similarity">
    <text evidence="1">Belongs to the short-chain fatty acyl-CoA assimilation regulator (ScfR) family.</text>
</comment>
<dbReference type="Pfam" id="PF13560">
    <property type="entry name" value="HTH_31"/>
    <property type="match status" value="1"/>
</dbReference>
<dbReference type="InterPro" id="IPR010359">
    <property type="entry name" value="IrrE_HExxH"/>
</dbReference>
<reference evidence="3 4" key="2">
    <citation type="submission" date="2022-06" db="EMBL/GenBank/DDBJ databases">
        <title>Genomic Encyclopedia of Type Strains, Phase I: the one thousand microbial genomes (KMG-I) project.</title>
        <authorList>
            <person name="Kyrpides N."/>
        </authorList>
    </citation>
    <scope>NUCLEOTIDE SEQUENCE [LARGE SCALE GENOMIC DNA]</scope>
    <source>
        <strain evidence="3 4">DSM 43889</strain>
    </source>
</reference>
<dbReference type="Gene3D" id="1.10.10.2910">
    <property type="match status" value="1"/>
</dbReference>
<comment type="caution">
    <text evidence="3">The sequence shown here is derived from an EMBL/GenBank/DDBJ whole genome shotgun (WGS) entry which is preliminary data.</text>
</comment>
<dbReference type="EMBL" id="AUBJ02000001">
    <property type="protein sequence ID" value="MCP2334366.1"/>
    <property type="molecule type" value="Genomic_DNA"/>
</dbReference>
<accession>A0ABT1JQE8</accession>
<protein>
    <submittedName>
        <fullName evidence="3">Zn-dependent peptidase ImmA, M78 family</fullName>
    </submittedName>
</protein>
<evidence type="ECO:0000313" key="3">
    <source>
        <dbReference type="EMBL" id="MCP2334366.1"/>
    </source>
</evidence>
<dbReference type="CDD" id="cd00093">
    <property type="entry name" value="HTH_XRE"/>
    <property type="match status" value="1"/>
</dbReference>
<feature type="domain" description="HTH cro/C1-type" evidence="2">
    <location>
        <begin position="17"/>
        <end position="71"/>
    </location>
</feature>
<dbReference type="PANTHER" id="PTHR43236">
    <property type="entry name" value="ANTITOXIN HIGA1"/>
    <property type="match status" value="1"/>
</dbReference>
<dbReference type="Proteomes" id="UP000791080">
    <property type="component" value="Unassembled WGS sequence"/>
</dbReference>